<dbReference type="InterPro" id="IPR050358">
    <property type="entry name" value="RSE1/DDB1/CFT1"/>
</dbReference>
<keyword evidence="2" id="KW-0507">mRNA processing</keyword>
<dbReference type="FunFam" id="2.130.10.10:FF:000592">
    <property type="entry name" value="UV-damaged DNA binding protein"/>
    <property type="match status" value="1"/>
</dbReference>
<dbReference type="Pfam" id="PF23726">
    <property type="entry name" value="Beta-prop_RSE1_2nd"/>
    <property type="match status" value="1"/>
</dbReference>
<dbReference type="FunFam" id="2.130.10.10:FF:000629">
    <property type="entry name" value="UV-damaged DNA binding protein"/>
    <property type="match status" value="1"/>
</dbReference>
<feature type="domain" description="RSE1/DDB1/CPSF1 C-terminal" evidence="4">
    <location>
        <begin position="783"/>
        <end position="1106"/>
    </location>
</feature>
<dbReference type="InterPro" id="IPR011044">
    <property type="entry name" value="Quino_amine_DH_bsu"/>
</dbReference>
<protein>
    <submittedName>
        <fullName evidence="7">UV-damaged DNA binding protein</fullName>
    </submittedName>
</protein>
<feature type="domain" description="RSE1/DDB1/CPSF1 second beta-propeller" evidence="6">
    <location>
        <begin position="424"/>
        <end position="734"/>
    </location>
</feature>
<dbReference type="EMBL" id="JAJTJA010000004">
    <property type="protein sequence ID" value="KAH8700800.1"/>
    <property type="molecule type" value="Genomic_DNA"/>
</dbReference>
<dbReference type="SUPFAM" id="SSF50969">
    <property type="entry name" value="YVTN repeat-like/Quinoprotein amine dehydrogenase"/>
    <property type="match status" value="1"/>
</dbReference>
<dbReference type="InterPro" id="IPR018846">
    <property type="entry name" value="Beta-prop_RSE1/DDB1/CPSF1_1st"/>
</dbReference>
<accession>A0AAD4KZP5</accession>
<keyword evidence="3" id="KW-0539">Nucleus</keyword>
<dbReference type="Pfam" id="PF03178">
    <property type="entry name" value="CPSF_A"/>
    <property type="match status" value="1"/>
</dbReference>
<dbReference type="PANTHER" id="PTHR10644">
    <property type="entry name" value="DNA REPAIR/RNA PROCESSING CPSF FAMILY"/>
    <property type="match status" value="1"/>
</dbReference>
<comment type="caution">
    <text evidence="7">The sequence shown here is derived from an EMBL/GenBank/DDBJ whole genome shotgun (WGS) entry which is preliminary data.</text>
</comment>
<evidence type="ECO:0000256" key="2">
    <source>
        <dbReference type="ARBA" id="ARBA00022664"/>
    </source>
</evidence>
<reference evidence="7" key="1">
    <citation type="submission" date="2021-12" db="EMBL/GenBank/DDBJ databases">
        <title>Convergent genome expansion in fungi linked to evolution of root-endophyte symbiosis.</title>
        <authorList>
            <consortium name="DOE Joint Genome Institute"/>
            <person name="Ke Y.-H."/>
            <person name="Bonito G."/>
            <person name="Liao H.-L."/>
            <person name="Looney B."/>
            <person name="Rojas-Flechas A."/>
            <person name="Nash J."/>
            <person name="Hameed K."/>
            <person name="Schadt C."/>
            <person name="Martin F."/>
            <person name="Crous P.W."/>
            <person name="Miettinen O."/>
            <person name="Magnuson J.K."/>
            <person name="Labbe J."/>
            <person name="Jacobson D."/>
            <person name="Doktycz M.J."/>
            <person name="Veneault-Fourrey C."/>
            <person name="Kuo A."/>
            <person name="Mondo S."/>
            <person name="Calhoun S."/>
            <person name="Riley R."/>
            <person name="Ohm R."/>
            <person name="LaButti K."/>
            <person name="Andreopoulos B."/>
            <person name="Pangilinan J."/>
            <person name="Nolan M."/>
            <person name="Tritt A."/>
            <person name="Clum A."/>
            <person name="Lipzen A."/>
            <person name="Daum C."/>
            <person name="Barry K."/>
            <person name="Grigoriev I.V."/>
            <person name="Vilgalys R."/>
        </authorList>
    </citation>
    <scope>NUCLEOTIDE SEQUENCE</scope>
    <source>
        <strain evidence="7">PMI_201</strain>
    </source>
</reference>
<dbReference type="GeneID" id="70249614"/>
<dbReference type="InterPro" id="IPR004871">
    <property type="entry name" value="RSE1/DDB1/CPSF1_C"/>
</dbReference>
<dbReference type="InterPro" id="IPR058543">
    <property type="entry name" value="Beta-prop_RSE1/DDB1/CPSF1_2nd"/>
</dbReference>
<dbReference type="AlphaFoldDB" id="A0AAD4KZP5"/>
<gene>
    <name evidence="7" type="ORF">BGW36DRAFT_415745</name>
</gene>
<evidence type="ECO:0000313" key="7">
    <source>
        <dbReference type="EMBL" id="KAH8700800.1"/>
    </source>
</evidence>
<dbReference type="InterPro" id="IPR015943">
    <property type="entry name" value="WD40/YVTN_repeat-like_dom_sf"/>
</dbReference>
<comment type="subcellular location">
    <subcellularLocation>
        <location evidence="1">Nucleus</location>
    </subcellularLocation>
</comment>
<name>A0AAD4KZP5_9EURO</name>
<dbReference type="GO" id="GO:0005634">
    <property type="term" value="C:nucleus"/>
    <property type="evidence" value="ECO:0007669"/>
    <property type="project" value="UniProtKB-SubCell"/>
</dbReference>
<dbReference type="GO" id="GO:0003676">
    <property type="term" value="F:nucleic acid binding"/>
    <property type="evidence" value="ECO:0007669"/>
    <property type="project" value="InterPro"/>
</dbReference>
<dbReference type="Gene3D" id="1.10.150.910">
    <property type="match status" value="1"/>
</dbReference>
<sequence>MAYVVPIHRASSVRHALKLQFFQPEEDCLVVAKGGRLEFYSLTPDGLTLTSSRALYAKVSMLARLPVPANSTTDHLFVGTDQNTYFTLKWDSEKKIVRTERSYVDLADKASRETQNGDRCLIDPSGKFMTLEIFEGIITVLPIVQAHKRRGKPPVISTGHYSNPDEPPIQIGELGEPMITRIDELMVRSSAFLHVESKAHPRLALLHEDNQRKVQLKIRELNFEAPTEPVFQDTDYFAQELDLGASHLIPVPAPLGGLLVLGETSIKYIDDASNETISRPLDEATIFVAWERVDGQRWLLADDYGRLYFLMLVLDTQNEVEGWKIDYLGQTSRASVLVYLGAGVTFVGSHQGDSQVIRIGDGSFEVIQTLSNIAPILDFTIMDLGTREGENYTHEFSSGQARIVTGSGAFNDGTLRSVRSGVGMEELGVLGEMEHITDMWSLQVSSTGNFSDTLVVTFVNETRVFSFSPEGEVEELDEFFGLNLSENTLLSCNLSGGRILHVTESGASIAEVESGMVTTNWSPDCQTITSASSNEEHVILVVGGQILFVLEVKRDLKVISQKDFGKDNQISGVTIPSSPSRICITAFPQRAQVSVLSLQELNELQSESLGTAHEAFPRAVVLAAILPDSPSTLFVSMADGSVVTFSYDASNHSLTGINKLILGSEQPTFKKLPRGDGLFNVFATCEHPSLIYGSEGRIIYSAVNSEGATRVCYFNTEAYPDSIAVATASDLKIALVDKERTTQIQTLPIGATVRRVAYSPTEKAFGIGTIKRTLQDGAELVESQFVLADEIMFRQLDSFDLNQDELVESVIRAEIPSGKDETGQSISRDRFIVGTAYLDDEGEESIRGRILVFEIDPNRKLNLVTDHPVKGACRALAMMGDKIVAALIKTVIVFKVEQQRFGKIQLVKSAVYRTSTAPIDLTVNGNTIVVADLMKSISVVESGKNEQFQEEAKEVARHFATVWTTAVADIGLNQWLVSDAEGNLIVLRRNVDGVTDEDRRRLEVTSELLLGEMVNRIRPVHIPQTSTVAVTPKAFLGTVEGSIYLFAIINPEHQDFLMRLQTTIAAYVDSPGQMSFNKFRAFRSTVREAEEPFRFVDGELIERFLDCERPVQEEILGLIGASIELATVQKMIEALRRLH</sequence>
<evidence type="ECO:0000259" key="6">
    <source>
        <dbReference type="Pfam" id="PF23726"/>
    </source>
</evidence>
<dbReference type="GO" id="GO:0006397">
    <property type="term" value="P:mRNA processing"/>
    <property type="evidence" value="ECO:0007669"/>
    <property type="project" value="UniProtKB-KW"/>
</dbReference>
<organism evidence="7 8">
    <name type="scientific">Talaromyces proteolyticus</name>
    <dbReference type="NCBI Taxonomy" id="1131652"/>
    <lineage>
        <taxon>Eukaryota</taxon>
        <taxon>Fungi</taxon>
        <taxon>Dikarya</taxon>
        <taxon>Ascomycota</taxon>
        <taxon>Pezizomycotina</taxon>
        <taxon>Eurotiomycetes</taxon>
        <taxon>Eurotiomycetidae</taxon>
        <taxon>Eurotiales</taxon>
        <taxon>Trichocomaceae</taxon>
        <taxon>Talaromyces</taxon>
        <taxon>Talaromyces sect. Bacilispori</taxon>
    </lineage>
</organism>
<evidence type="ECO:0000256" key="1">
    <source>
        <dbReference type="ARBA" id="ARBA00004123"/>
    </source>
</evidence>
<evidence type="ECO:0000313" key="8">
    <source>
        <dbReference type="Proteomes" id="UP001201262"/>
    </source>
</evidence>
<dbReference type="RefSeq" id="XP_046074506.1">
    <property type="nucleotide sequence ID" value="XM_046219327.1"/>
</dbReference>
<evidence type="ECO:0000256" key="3">
    <source>
        <dbReference type="ARBA" id="ARBA00023242"/>
    </source>
</evidence>
<dbReference type="Gene3D" id="2.130.10.10">
    <property type="entry name" value="YVTN repeat-like/Quinoprotein amine dehydrogenase"/>
    <property type="match status" value="3"/>
</dbReference>
<dbReference type="FunFam" id="2.130.10.10:FF:000678">
    <property type="entry name" value="Putative UV-damaged DNA binding protein"/>
    <property type="match status" value="1"/>
</dbReference>
<proteinExistence type="predicted"/>
<evidence type="ECO:0000259" key="5">
    <source>
        <dbReference type="Pfam" id="PF10433"/>
    </source>
</evidence>
<feature type="domain" description="RSE1/DDB1/CPSF1 first beta-propeller" evidence="5">
    <location>
        <begin position="12"/>
        <end position="371"/>
    </location>
</feature>
<evidence type="ECO:0000259" key="4">
    <source>
        <dbReference type="Pfam" id="PF03178"/>
    </source>
</evidence>
<dbReference type="Pfam" id="PF10433">
    <property type="entry name" value="Beta-prop_RSE1_1st"/>
    <property type="match status" value="1"/>
</dbReference>
<dbReference type="Proteomes" id="UP001201262">
    <property type="component" value="Unassembled WGS sequence"/>
</dbReference>
<keyword evidence="8" id="KW-1185">Reference proteome</keyword>